<accession>A0ABW1WH23</accession>
<proteinExistence type="predicted"/>
<dbReference type="Pfam" id="PF10604">
    <property type="entry name" value="Polyketide_cyc2"/>
    <property type="match status" value="1"/>
</dbReference>
<dbReference type="SUPFAM" id="SSF55961">
    <property type="entry name" value="Bet v1-like"/>
    <property type="match status" value="1"/>
</dbReference>
<keyword evidence="2" id="KW-1185">Reference proteome</keyword>
<protein>
    <submittedName>
        <fullName evidence="1">SRPBCC family protein</fullName>
    </submittedName>
</protein>
<organism evidence="1 2">
    <name type="scientific">Sporolactobacillus kofuensis</name>
    <dbReference type="NCBI Taxonomy" id="269672"/>
    <lineage>
        <taxon>Bacteria</taxon>
        <taxon>Bacillati</taxon>
        <taxon>Bacillota</taxon>
        <taxon>Bacilli</taxon>
        <taxon>Bacillales</taxon>
        <taxon>Sporolactobacillaceae</taxon>
        <taxon>Sporolactobacillus</taxon>
    </lineage>
</organism>
<dbReference type="InterPro" id="IPR023393">
    <property type="entry name" value="START-like_dom_sf"/>
</dbReference>
<comment type="caution">
    <text evidence="1">The sequence shown here is derived from an EMBL/GenBank/DDBJ whole genome shotgun (WGS) entry which is preliminary data.</text>
</comment>
<dbReference type="Gene3D" id="3.30.530.20">
    <property type="match status" value="1"/>
</dbReference>
<dbReference type="InterPro" id="IPR019587">
    <property type="entry name" value="Polyketide_cyclase/dehydratase"/>
</dbReference>
<dbReference type="EMBL" id="JBHSTQ010000009">
    <property type="protein sequence ID" value="MFC6386922.1"/>
    <property type="molecule type" value="Genomic_DNA"/>
</dbReference>
<evidence type="ECO:0000313" key="2">
    <source>
        <dbReference type="Proteomes" id="UP001596267"/>
    </source>
</evidence>
<reference evidence="2" key="1">
    <citation type="journal article" date="2019" name="Int. J. Syst. Evol. Microbiol.">
        <title>The Global Catalogue of Microorganisms (GCM) 10K type strain sequencing project: providing services to taxonomists for standard genome sequencing and annotation.</title>
        <authorList>
            <consortium name="The Broad Institute Genomics Platform"/>
            <consortium name="The Broad Institute Genome Sequencing Center for Infectious Disease"/>
            <person name="Wu L."/>
            <person name="Ma J."/>
        </authorList>
    </citation>
    <scope>NUCLEOTIDE SEQUENCE [LARGE SCALE GENOMIC DNA]</scope>
    <source>
        <strain evidence="2">CCUG 42001</strain>
    </source>
</reference>
<dbReference type="RefSeq" id="WP_253054892.1">
    <property type="nucleotide sequence ID" value="NZ_JAMXWN010000009.1"/>
</dbReference>
<sequence length="143" mass="16234">MASAEYSISIKKPVHEIFDFIRNGDNNKLWRPSVIKVNKETKGEIGVGTKYSQTMKGPFGKNISGDYEITHYDLDRKLSFKVISGPARPIGDYVFEDKGGETKVTFSLSYTPHGLGKIMEPMINKQMQKETALLLNIKKYLER</sequence>
<name>A0ABW1WH23_9BACL</name>
<dbReference type="Proteomes" id="UP001596267">
    <property type="component" value="Unassembled WGS sequence"/>
</dbReference>
<evidence type="ECO:0000313" key="1">
    <source>
        <dbReference type="EMBL" id="MFC6386922.1"/>
    </source>
</evidence>
<gene>
    <name evidence="1" type="ORF">ACFP7A_09935</name>
</gene>